<dbReference type="GeneID" id="26137834"/>
<feature type="domain" description="Fe/B12 periplasmic-binding" evidence="2">
    <location>
        <begin position="401"/>
        <end position="693"/>
    </location>
</feature>
<organism evidence="3 4">
    <name type="scientific">Thermococcus barophilus</name>
    <dbReference type="NCBI Taxonomy" id="55802"/>
    <lineage>
        <taxon>Archaea</taxon>
        <taxon>Methanobacteriati</taxon>
        <taxon>Methanobacteriota</taxon>
        <taxon>Thermococci</taxon>
        <taxon>Thermococcales</taxon>
        <taxon>Thermococcaceae</taxon>
        <taxon>Thermococcus</taxon>
    </lineage>
</organism>
<dbReference type="PATRIC" id="fig|55802.8.peg.2615"/>
<feature type="domain" description="Fe/B12 periplasmic-binding" evidence="2">
    <location>
        <begin position="84"/>
        <end position="359"/>
    </location>
</feature>
<gene>
    <name evidence="3" type="ORF">TBCH5v1_2628</name>
</gene>
<feature type="compositionally biased region" description="Low complexity" evidence="1">
    <location>
        <begin position="32"/>
        <end position="47"/>
    </location>
</feature>
<feature type="region of interest" description="Disordered" evidence="1">
    <location>
        <begin position="32"/>
        <end position="59"/>
    </location>
</feature>
<protein>
    <submittedName>
        <fullName evidence="3">Vitamin B12 ABC transporter B12-binding component</fullName>
    </submittedName>
</protein>
<dbReference type="AlphaFoldDB" id="A0A0S1XFE5"/>
<dbReference type="InterPro" id="IPR002491">
    <property type="entry name" value="ABC_transptr_periplasmic_BD"/>
</dbReference>
<dbReference type="RefSeq" id="WP_056934885.1">
    <property type="nucleotide sequence ID" value="NZ_CP013050.1"/>
</dbReference>
<accession>A0A0S1XFE5</accession>
<dbReference type="InterPro" id="IPR050902">
    <property type="entry name" value="ABC_Transporter_SBP"/>
</dbReference>
<dbReference type="SUPFAM" id="SSF53807">
    <property type="entry name" value="Helical backbone' metal receptor"/>
    <property type="match status" value="2"/>
</dbReference>
<dbReference type="STRING" id="55802.TBCH5v1_2628"/>
<dbReference type="EMBL" id="CP013050">
    <property type="protein sequence ID" value="ALM76517.1"/>
    <property type="molecule type" value="Genomic_DNA"/>
</dbReference>
<dbReference type="Proteomes" id="UP000066042">
    <property type="component" value="Chromosome"/>
</dbReference>
<dbReference type="PROSITE" id="PS51257">
    <property type="entry name" value="PROKAR_LIPOPROTEIN"/>
    <property type="match status" value="1"/>
</dbReference>
<proteinExistence type="predicted"/>
<evidence type="ECO:0000313" key="4">
    <source>
        <dbReference type="Proteomes" id="UP000066042"/>
    </source>
</evidence>
<dbReference type="PANTHER" id="PTHR30535:SF34">
    <property type="entry name" value="MOLYBDATE-BINDING PROTEIN MOLA"/>
    <property type="match status" value="1"/>
</dbReference>
<dbReference type="Gene3D" id="3.40.50.1980">
    <property type="entry name" value="Nitrogenase molybdenum iron protein domain"/>
    <property type="match status" value="4"/>
</dbReference>
<evidence type="ECO:0000256" key="1">
    <source>
        <dbReference type="SAM" id="MobiDB-lite"/>
    </source>
</evidence>
<evidence type="ECO:0000259" key="2">
    <source>
        <dbReference type="PROSITE" id="PS50983"/>
    </source>
</evidence>
<sequence length="713" mass="79597">MKSSKKVLALLVMSVLIFSVFSAGCIGEKTATPTTTTSITSSTTKPTQSLQEQKPETTTSKAKYPITLTDFAGRKVTIEKPPERVIVLTSYWAEILCILGVQDRIVGIGKYIPYDPYIPDDVKKEPVVGSSFKGLNWETVASLNPDLIIVDWYGGKYKDAETIKKAEELGIPVIALSAKSVEDNIKVVEILGKVFGKEEKAEELASWMKERLDEVNKIASQIPADKKKNVLLISAPKDIGGPITVYAKGSAWASIVELVGAHNLAFDKEFDTQWPKLDLEKIIAYWGDKADVIIVTSFSQDKLEKAVNDIKNDPRWRAIKAVKEGHVYGIQAGSKAFLDWGPRIIVGVYQMGGLIYPEYYPEWKPIAKELLEKFYGIKYEAPVTVMDSMGRKVTFEKVPERVIVLSGYWAEVMHCLGVDDKIVGIDTSTPRNQFLPDSVKQKPQVGSTWSGINWETVASLNPDLIIMGRWKGGFTKGEQEVIERSKELGIKVLAFGIPDSNVTGTEMPYENIRIIRVLGKIFDKERKAEELASFLEKYYNEALDIASKIPADKKKNVLIVYGSSIVGKYATGAISISYKGSAYAETAELVGAHNVAFDYNFSTQYPKLDLEKLIAYFGDKTDVLIVVDWDPKRLPEAVEKIKSDPAWQEIKAVKEGNVVGILVSSWSKDAVALYGPRFITGIYAFGHAIYPEYYPDWKPIYEELLKRFYNMEG</sequence>
<dbReference type="PROSITE" id="PS50983">
    <property type="entry name" value="FE_B12_PBP"/>
    <property type="match status" value="2"/>
</dbReference>
<dbReference type="Pfam" id="PF01497">
    <property type="entry name" value="Peripla_BP_2"/>
    <property type="match status" value="2"/>
</dbReference>
<evidence type="ECO:0000313" key="3">
    <source>
        <dbReference type="EMBL" id="ALM76517.1"/>
    </source>
</evidence>
<feature type="compositionally biased region" description="Polar residues" evidence="1">
    <location>
        <begin position="48"/>
        <end position="59"/>
    </location>
</feature>
<dbReference type="PANTHER" id="PTHR30535">
    <property type="entry name" value="VITAMIN B12-BINDING PROTEIN"/>
    <property type="match status" value="1"/>
</dbReference>
<reference evidence="3 4" key="1">
    <citation type="journal article" date="2016" name="Genome Announc.">
        <title>Complete genome sequence of the hyperthermophilic and piezophilic archaeon Thermococcus barophilus Ch5, capable of growth at the expense of hydrogenogenesis from carbon monoxide and formate.</title>
        <authorList>
            <person name="Oger P."/>
            <person name="Sokolova T.G."/>
            <person name="Kozhevnikova D.A."/>
            <person name="Taranov E.A."/>
            <person name="Vannier P."/>
            <person name="Lee H.S."/>
            <person name="Kwon K.K."/>
            <person name="Kang S.G."/>
            <person name="Lee J.H."/>
            <person name="Bonch-Osmolovskaya E.A."/>
            <person name="Lebedinsky A.V."/>
        </authorList>
    </citation>
    <scope>NUCLEOTIDE SEQUENCE [LARGE SCALE GENOMIC DNA]</scope>
    <source>
        <strain evidence="4">Ch5</strain>
    </source>
</reference>
<name>A0A0S1XFE5_THEBA</name>